<evidence type="ECO:0008006" key="2">
    <source>
        <dbReference type="Google" id="ProtNLM"/>
    </source>
</evidence>
<proteinExistence type="predicted"/>
<accession>B6AMX1</accession>
<reference evidence="1" key="1">
    <citation type="journal article" date="2004" name="Nature">
        <title>Community structure and metabolism through reconstruction of microbial genomes from the environment.</title>
        <authorList>
            <person name="Tyson G.W."/>
            <person name="Chapman J."/>
            <person name="Hugenholtz P."/>
            <person name="Allen E.E."/>
            <person name="Ram R.J."/>
            <person name="Richardson P.M."/>
            <person name="Solovyev V.V."/>
            <person name="Rubin E.M."/>
            <person name="Rokhsar D.S."/>
            <person name="Banfield J.F."/>
        </authorList>
    </citation>
    <scope>NUCLEOTIDE SEQUENCE [LARGE SCALE GENOMIC DNA]</scope>
</reference>
<dbReference type="InterPro" id="IPR024524">
    <property type="entry name" value="DUF3800"/>
</dbReference>
<dbReference type="Pfam" id="PF12686">
    <property type="entry name" value="DUF3800"/>
    <property type="match status" value="1"/>
</dbReference>
<protein>
    <recommendedName>
        <fullName evidence="2">DUF3800 domain-containing protein</fullName>
    </recommendedName>
</protein>
<dbReference type="EMBL" id="DS995259">
    <property type="protein sequence ID" value="EDZ39831.1"/>
    <property type="molecule type" value="Genomic_DNA"/>
</dbReference>
<gene>
    <name evidence="1" type="ORF">CGL2_11386017</name>
</gene>
<dbReference type="AlphaFoldDB" id="B6AMX1"/>
<sequence>MLAFIDETGDTGLKVGQGSSPYFTIALVLFEDHDEALACDQRIGLLRRELNLDSRFEFHFRENSDKIRRKFLEATVPYSFQYLGFALNKDSEKLWGPGFQVKSSLYKFTCGKVFENAKPYLSNATVVLDSCGSETFRSQLAKYLRQRMEDPDHQRIKKVKMESSHSNNLLQLADYVAGVINRNVQGKKDASDYYRYVAVKEVDLRVWPR</sequence>
<reference evidence="1" key="2">
    <citation type="journal article" date="2008" name="PLoS Biol.">
        <title>Population genomic analysis of strain variation in Leptospirillum group II bacteria involved in acid mine drainage formation.</title>
        <authorList>
            <person name="Simmons S.L."/>
            <person name="Dibartolo G."/>
            <person name="Denef V.J."/>
            <person name="Goltsman D.S."/>
            <person name="Thelen M.P."/>
            <person name="Banfield J.F."/>
        </authorList>
    </citation>
    <scope>NUCLEOTIDE SEQUENCE [LARGE SCALE GENOMIC DNA]</scope>
</reference>
<evidence type="ECO:0000313" key="1">
    <source>
        <dbReference type="EMBL" id="EDZ39831.1"/>
    </source>
</evidence>
<organism evidence="1">
    <name type="scientific">Leptospirillum sp. Group II '5-way CG'</name>
    <dbReference type="NCBI Taxonomy" id="419541"/>
    <lineage>
        <taxon>Bacteria</taxon>
        <taxon>Pseudomonadati</taxon>
        <taxon>Nitrospirota</taxon>
        <taxon>Nitrospiria</taxon>
        <taxon>Nitrospirales</taxon>
        <taxon>Nitrospiraceae</taxon>
        <taxon>Leptospirillum</taxon>
    </lineage>
</organism>
<name>B6AMX1_9BACT</name>